<proteinExistence type="predicted"/>
<evidence type="ECO:0000313" key="1">
    <source>
        <dbReference type="EMBL" id="CAI2188696.1"/>
    </source>
</evidence>
<gene>
    <name evidence="1" type="ORF">FWILDA_LOCUS13709</name>
</gene>
<name>A0A9W4T155_9GLOM</name>
<dbReference type="AlphaFoldDB" id="A0A9W4T155"/>
<dbReference type="EMBL" id="CAMKVN010005353">
    <property type="protein sequence ID" value="CAI2188696.1"/>
    <property type="molecule type" value="Genomic_DNA"/>
</dbReference>
<reference evidence="1" key="1">
    <citation type="submission" date="2022-08" db="EMBL/GenBank/DDBJ databases">
        <authorList>
            <person name="Kallberg Y."/>
            <person name="Tangrot J."/>
            <person name="Rosling A."/>
        </authorList>
    </citation>
    <scope>NUCLEOTIDE SEQUENCE</scope>
    <source>
        <strain evidence="1">Wild A</strain>
    </source>
</reference>
<dbReference type="OrthoDB" id="2213591at2759"/>
<sequence>MATGKYNFGMIMWEFITGQKAFWDKVHNTALEVQIITNNP</sequence>
<organism evidence="1 2">
    <name type="scientific">Funneliformis geosporum</name>
    <dbReference type="NCBI Taxonomy" id="1117311"/>
    <lineage>
        <taxon>Eukaryota</taxon>
        <taxon>Fungi</taxon>
        <taxon>Fungi incertae sedis</taxon>
        <taxon>Mucoromycota</taxon>
        <taxon>Glomeromycotina</taxon>
        <taxon>Glomeromycetes</taxon>
        <taxon>Glomerales</taxon>
        <taxon>Glomeraceae</taxon>
        <taxon>Funneliformis</taxon>
    </lineage>
</organism>
<keyword evidence="2" id="KW-1185">Reference proteome</keyword>
<dbReference type="Proteomes" id="UP001153678">
    <property type="component" value="Unassembled WGS sequence"/>
</dbReference>
<protein>
    <submittedName>
        <fullName evidence="1">8835_t:CDS:1</fullName>
    </submittedName>
</protein>
<comment type="caution">
    <text evidence="1">The sequence shown here is derived from an EMBL/GenBank/DDBJ whole genome shotgun (WGS) entry which is preliminary data.</text>
</comment>
<evidence type="ECO:0000313" key="2">
    <source>
        <dbReference type="Proteomes" id="UP001153678"/>
    </source>
</evidence>
<accession>A0A9W4T155</accession>